<reference evidence="1" key="1">
    <citation type="submission" date="2013-07" db="EMBL/GenBank/DDBJ databases">
        <title>The genome of an arbuscular mycorrhizal fungus provides insights into the evolution of the oldest plant symbiosis.</title>
        <authorList>
            <consortium name="DOE Joint Genome Institute"/>
            <person name="Tisserant E."/>
            <person name="Malbreil M."/>
            <person name="Kuo A."/>
            <person name="Kohler A."/>
            <person name="Symeonidi A."/>
            <person name="Balestrini R."/>
            <person name="Charron P."/>
            <person name="Duensing N."/>
            <person name="Frei-dit-Frey N."/>
            <person name="Gianinazzi-Pearson V."/>
            <person name="Gilbert B."/>
            <person name="Handa Y."/>
            <person name="Hijri M."/>
            <person name="Kaul R."/>
            <person name="Kawaguchi M."/>
            <person name="Krajinski F."/>
            <person name="Lammers P."/>
            <person name="Lapierre D."/>
            <person name="Masclaux F.G."/>
            <person name="Murat C."/>
            <person name="Morin E."/>
            <person name="Ndikumana S."/>
            <person name="Pagni M."/>
            <person name="Petitpierre D."/>
            <person name="Requena N."/>
            <person name="Rosikiewicz P."/>
            <person name="Riley R."/>
            <person name="Saito K."/>
            <person name="San Clemente H."/>
            <person name="Shapiro H."/>
            <person name="van Tuinen D."/>
            <person name="Becard G."/>
            <person name="Bonfante P."/>
            <person name="Paszkowski U."/>
            <person name="Shachar-Hill Y."/>
            <person name="Young J.P."/>
            <person name="Sanders I.R."/>
            <person name="Henrissat B."/>
            <person name="Rensing S.A."/>
            <person name="Grigoriev I.V."/>
            <person name="Corradi N."/>
            <person name="Roux C."/>
            <person name="Martin F."/>
        </authorList>
    </citation>
    <scope>NUCLEOTIDE SEQUENCE</scope>
    <source>
        <strain evidence="1">DAOM 197198</strain>
    </source>
</reference>
<dbReference type="AlphaFoldDB" id="U9UHW8"/>
<proteinExistence type="predicted"/>
<dbReference type="EMBL" id="KI282175">
    <property type="protein sequence ID" value="ESA15211.1"/>
    <property type="molecule type" value="Genomic_DNA"/>
</dbReference>
<evidence type="ECO:0000313" key="1">
    <source>
        <dbReference type="EMBL" id="ESA15211.1"/>
    </source>
</evidence>
<name>U9UHW8_RHIID</name>
<sequence>MSTEKSTSEKVKQSKKSVDRDKSPTLQRLIKELSNFNSFCGRQSVLLPKDISEEALRKRIEKAQKVYGLFSSINVDVNMGRAMIGRIKTFSLSTITALSKEDIKYVIVKVLWG</sequence>
<protein>
    <submittedName>
        <fullName evidence="1">Uncharacterized protein</fullName>
    </submittedName>
</protein>
<organism evidence="1">
    <name type="scientific">Rhizophagus irregularis (strain DAOM 181602 / DAOM 197198 / MUCL 43194)</name>
    <name type="common">Arbuscular mycorrhizal fungus</name>
    <name type="synonym">Glomus intraradices</name>
    <dbReference type="NCBI Taxonomy" id="747089"/>
    <lineage>
        <taxon>Eukaryota</taxon>
        <taxon>Fungi</taxon>
        <taxon>Fungi incertae sedis</taxon>
        <taxon>Mucoromycota</taxon>
        <taxon>Glomeromycotina</taxon>
        <taxon>Glomeromycetes</taxon>
        <taxon>Glomerales</taxon>
        <taxon>Glomeraceae</taxon>
        <taxon>Rhizophagus</taxon>
    </lineage>
</organism>
<dbReference type="HOGENOM" id="CLU_2134866_0_0_1"/>
<accession>U9UHW8</accession>
<gene>
    <name evidence="1" type="ORF">GLOINDRAFT_95049</name>
</gene>